<keyword evidence="6 9" id="KW-0067">ATP-binding</keyword>
<evidence type="ECO:0000256" key="7">
    <source>
        <dbReference type="ARBA" id="ARBA00033696"/>
    </source>
</evidence>
<dbReference type="EC" id="2.7.4.24" evidence="9"/>
<accession>A0A433CY92</accession>
<comment type="catalytic activity">
    <reaction evidence="8">
        <text>1D-myo-inositol hexakisphosphate + ATP = 1-diphospho-1D-myo-inositol 2,3,4,5,6-pentakisphosphate + ADP</text>
        <dbReference type="Rhea" id="RHEA:37459"/>
        <dbReference type="ChEBI" id="CHEBI:30616"/>
        <dbReference type="ChEBI" id="CHEBI:58130"/>
        <dbReference type="ChEBI" id="CHEBI:74946"/>
        <dbReference type="ChEBI" id="CHEBI:456216"/>
        <dbReference type="EC" id="2.7.4.24"/>
    </reaction>
    <physiologicalReaction direction="left-to-right" evidence="8">
        <dbReference type="Rhea" id="RHEA:37460"/>
    </physiologicalReaction>
</comment>
<keyword evidence="5 9" id="KW-0418">Kinase</keyword>
<dbReference type="Gene3D" id="3.30.470.20">
    <property type="entry name" value="ATP-grasp fold, B domain"/>
    <property type="match status" value="1"/>
</dbReference>
<dbReference type="GO" id="GO:0006020">
    <property type="term" value="P:inositol metabolic process"/>
    <property type="evidence" value="ECO:0007669"/>
    <property type="project" value="TreeGrafter"/>
</dbReference>
<evidence type="ECO:0000259" key="10">
    <source>
        <dbReference type="Pfam" id="PF08443"/>
    </source>
</evidence>
<dbReference type="OrthoDB" id="18042at2759"/>
<gene>
    <name evidence="11" type="ORF">BC936DRAFT_137013</name>
</gene>
<dbReference type="Pfam" id="PF08443">
    <property type="entry name" value="RimK"/>
    <property type="match status" value="1"/>
</dbReference>
<comment type="subcellular location">
    <subcellularLocation>
        <location evidence="9">Cytoplasm</location>
        <location evidence="9">Cytoskeleton</location>
    </subcellularLocation>
</comment>
<proteinExistence type="inferred from homology"/>
<organism evidence="11 12">
    <name type="scientific">Jimgerdemannia flammicorona</name>
    <dbReference type="NCBI Taxonomy" id="994334"/>
    <lineage>
        <taxon>Eukaryota</taxon>
        <taxon>Fungi</taxon>
        <taxon>Fungi incertae sedis</taxon>
        <taxon>Mucoromycota</taxon>
        <taxon>Mucoromycotina</taxon>
        <taxon>Endogonomycetes</taxon>
        <taxon>Endogonales</taxon>
        <taxon>Endogonaceae</taxon>
        <taxon>Jimgerdemannia</taxon>
    </lineage>
</organism>
<dbReference type="InterPro" id="IPR029033">
    <property type="entry name" value="His_PPase_superfam"/>
</dbReference>
<keyword evidence="3 9" id="KW-0808">Transferase</keyword>
<evidence type="ECO:0000256" key="9">
    <source>
        <dbReference type="RuleBase" id="RU365032"/>
    </source>
</evidence>
<name>A0A433CY92_9FUNG</name>
<dbReference type="Gene3D" id="3.40.50.1240">
    <property type="entry name" value="Phosphoglycerate mutase-like"/>
    <property type="match status" value="1"/>
</dbReference>
<comment type="caution">
    <text evidence="11">The sequence shown here is derived from an EMBL/GenBank/DDBJ whole genome shotgun (WGS) entry which is preliminary data.</text>
</comment>
<protein>
    <recommendedName>
        <fullName evidence="9">Inositol hexakisphosphate and diphosphoinositol-pentakisphosphate kinase</fullName>
        <ecNumber evidence="9">2.7.4.24</ecNumber>
    </recommendedName>
</protein>
<dbReference type="Proteomes" id="UP000268093">
    <property type="component" value="Unassembled WGS sequence"/>
</dbReference>
<dbReference type="GO" id="GO:0032958">
    <property type="term" value="P:inositol phosphate biosynthetic process"/>
    <property type="evidence" value="ECO:0007669"/>
    <property type="project" value="TreeGrafter"/>
</dbReference>
<dbReference type="GO" id="GO:0005856">
    <property type="term" value="C:cytoskeleton"/>
    <property type="evidence" value="ECO:0007669"/>
    <property type="project" value="UniProtKB-SubCell"/>
</dbReference>
<dbReference type="Pfam" id="PF00328">
    <property type="entry name" value="His_Phos_2"/>
    <property type="match status" value="1"/>
</dbReference>
<dbReference type="InterPro" id="IPR037446">
    <property type="entry name" value="His_Pase_VIP1"/>
</dbReference>
<feature type="domain" description="ATP-grasp fold RimK-type" evidence="10">
    <location>
        <begin position="29"/>
        <end position="128"/>
    </location>
</feature>
<evidence type="ECO:0000256" key="4">
    <source>
        <dbReference type="ARBA" id="ARBA00022741"/>
    </source>
</evidence>
<keyword evidence="2 9" id="KW-0963">Cytoplasm</keyword>
<reference evidence="11 12" key="1">
    <citation type="journal article" date="2018" name="New Phytol.">
        <title>Phylogenomics of Endogonaceae and evolution of mycorrhizas within Mucoromycota.</title>
        <authorList>
            <person name="Chang Y."/>
            <person name="Desiro A."/>
            <person name="Na H."/>
            <person name="Sandor L."/>
            <person name="Lipzen A."/>
            <person name="Clum A."/>
            <person name="Barry K."/>
            <person name="Grigoriev I.V."/>
            <person name="Martin F.M."/>
            <person name="Stajich J.E."/>
            <person name="Smith M.E."/>
            <person name="Bonito G."/>
            <person name="Spatafora J.W."/>
        </authorList>
    </citation>
    <scope>NUCLEOTIDE SEQUENCE [LARGE SCALE GENOMIC DNA]</scope>
    <source>
        <strain evidence="11 12">GMNB39</strain>
    </source>
</reference>
<dbReference type="GO" id="GO:0005829">
    <property type="term" value="C:cytosol"/>
    <property type="evidence" value="ECO:0007669"/>
    <property type="project" value="TreeGrafter"/>
</dbReference>
<dbReference type="SUPFAM" id="SSF56059">
    <property type="entry name" value="Glutathione synthetase ATP-binding domain-like"/>
    <property type="match status" value="1"/>
</dbReference>
<dbReference type="InterPro" id="IPR013651">
    <property type="entry name" value="ATP-grasp_RimK-type"/>
</dbReference>
<dbReference type="SUPFAM" id="SSF53254">
    <property type="entry name" value="Phosphoglycerate mutase-like"/>
    <property type="match status" value="1"/>
</dbReference>
<comment type="function">
    <text evidence="9">Bifunctional inositol kinase that acts in concert with the IP6K kinases to synthesize the diphosphate group-containing inositol pyrophosphates diphosphoinositol pentakisphosphate, PP-InsP5, and bis-diphosphoinositol tetrakisphosphate, (PP)2-InsP4. PP-InsP5 and (PP)2-InsP4, also respectively called InsP7 and InsP8, may regulate a variety of cellular processes, including apoptosis, vesicle trafficking, cytoskeletal dynamics, and exocytosis. Phosphorylates inositol hexakisphosphate (InsP6).</text>
</comment>
<evidence type="ECO:0000256" key="8">
    <source>
        <dbReference type="ARBA" id="ARBA00034629"/>
    </source>
</evidence>
<sequence>MILVDGNQVANKSSEFDPNLTEPRRDGSFIYEEFMEVDDAEDVKVYTIGPNFTHAETRKSPVVDGHVRRNTDGKEVRYITELTPVEKEMARKVCLAFGQTICGFDLLRVAGTSYVIDVNGWSFVKGNDHYYDNAARILREMFLTAGHQRKFSVSGSLPPELQFENSWRLKAFVSVFRHADRTPKQKMKFSFSSDPFVELLEGAHEEVIMRQEHQLRLVSAATAKAIAMGSEDATKLMQLKEVLDRKSELPGTKVQLKPSFDKPDGQFQKLQLIVKWGGEFTHAARYQSRDLGENLRKDMIIMNKNVLDDIKIYTSSERRVIATADIFAHSFMGTQELPPNCLITSKELLDDSNAAKEQMDAVKLRLRQLLRSDQRGSLDGAPWHEDLGEPSEMVCEVIALMHRTRETMRQNLSRAEDIDALQARWCCSESPMLFRERWEKLFKDFCDVDRDEFDPSKVSELYDSIKYDALHNRAFVEGVFADPAVPQGAEGSLDCVKELYRKARSMFDFVAPQEYGISPEEKMEIGLLTSLPLLKKIVGDLEGARTAENPCTRLYFTKGALWVPITFELYERNRTIGGDKEYSLRVGFSPGAHDPNIIDLQMDAKHCLSVAPRRNLTDHLPLDQALSYYQRHLNDPGVENIERQIIEKRYHYAEEDEDDEVAERVVMQLGEIAGEDVMMEIESEGRNEILILTKWGEWVRGGGEAEMGDDGMMDVVCLSLFSDPYVTYYLLPPLFVSLFCKYVFLFRLPIRGWSHAINFPDK</sequence>
<dbReference type="EMBL" id="RBNI01010711">
    <property type="protein sequence ID" value="RUP43556.1"/>
    <property type="molecule type" value="Genomic_DNA"/>
</dbReference>
<keyword evidence="12" id="KW-1185">Reference proteome</keyword>
<dbReference type="PANTHER" id="PTHR12750">
    <property type="entry name" value="DIPHOSPHOINOSITOL PENTAKISPHOSPHATE KINASE"/>
    <property type="match status" value="1"/>
</dbReference>
<dbReference type="GO" id="GO:0052723">
    <property type="term" value="F:inositol hexakisphosphate 1-kinase activity"/>
    <property type="evidence" value="ECO:0007669"/>
    <property type="project" value="RHEA"/>
</dbReference>
<evidence type="ECO:0000313" key="12">
    <source>
        <dbReference type="Proteomes" id="UP000268093"/>
    </source>
</evidence>
<evidence type="ECO:0000256" key="1">
    <source>
        <dbReference type="ARBA" id="ARBA00005609"/>
    </source>
</evidence>
<dbReference type="GO" id="GO:0033857">
    <property type="term" value="F:5-diphosphoinositol pentakisphosphate 1-kinase activity"/>
    <property type="evidence" value="ECO:0007669"/>
    <property type="project" value="TreeGrafter"/>
</dbReference>
<evidence type="ECO:0000256" key="5">
    <source>
        <dbReference type="ARBA" id="ARBA00022777"/>
    </source>
</evidence>
<evidence type="ECO:0000313" key="11">
    <source>
        <dbReference type="EMBL" id="RUP43556.1"/>
    </source>
</evidence>
<dbReference type="AlphaFoldDB" id="A0A433CY92"/>
<evidence type="ECO:0000256" key="6">
    <source>
        <dbReference type="ARBA" id="ARBA00022840"/>
    </source>
</evidence>
<evidence type="ECO:0000256" key="2">
    <source>
        <dbReference type="ARBA" id="ARBA00022490"/>
    </source>
</evidence>
<evidence type="ECO:0000256" key="3">
    <source>
        <dbReference type="ARBA" id="ARBA00022679"/>
    </source>
</evidence>
<dbReference type="PANTHER" id="PTHR12750:SF9">
    <property type="entry name" value="INOSITOL HEXAKISPHOSPHATE AND DIPHOSPHOINOSITOL-PENTAKISPHOSPHATE KINASE"/>
    <property type="match status" value="1"/>
</dbReference>
<dbReference type="InterPro" id="IPR000560">
    <property type="entry name" value="His_Pase_clade-2"/>
</dbReference>
<comment type="similarity">
    <text evidence="1 9">Belongs to the histidine acid phosphatase family. VIP1 subfamily.</text>
</comment>
<keyword evidence="4 9" id="KW-0547">Nucleotide-binding</keyword>
<comment type="catalytic activity">
    <reaction evidence="7">
        <text>5-diphospho-1D-myo-inositol 1,2,3,4,6-pentakisphosphate + ATP + H(+) = 1,5-bis(diphospho)-1D-myo-inositol 2,3,4,6-tetrakisphosphate + ADP</text>
        <dbReference type="Rhea" id="RHEA:10276"/>
        <dbReference type="ChEBI" id="CHEBI:15378"/>
        <dbReference type="ChEBI" id="CHEBI:30616"/>
        <dbReference type="ChEBI" id="CHEBI:58628"/>
        <dbReference type="ChEBI" id="CHEBI:77983"/>
        <dbReference type="ChEBI" id="CHEBI:456216"/>
        <dbReference type="EC" id="2.7.4.24"/>
    </reaction>
    <physiologicalReaction direction="left-to-right" evidence="7">
        <dbReference type="Rhea" id="RHEA:10277"/>
    </physiologicalReaction>
</comment>
<dbReference type="GO" id="GO:0005524">
    <property type="term" value="F:ATP binding"/>
    <property type="evidence" value="ECO:0007669"/>
    <property type="project" value="UniProtKB-KW"/>
</dbReference>